<reference evidence="2 3" key="1">
    <citation type="journal article" date="2010" name="Int. J. Syst. Evol. Microbiol.">
        <title>Bacillus horneckiae sp. nov., isolated from a spacecraft-assembly clean room.</title>
        <authorList>
            <person name="Vaishampayan P."/>
            <person name="Probst A."/>
            <person name="Krishnamurthi S."/>
            <person name="Ghosh S."/>
            <person name="Osman S."/>
            <person name="McDowall A."/>
            <person name="Ruckmani A."/>
            <person name="Mayilraj S."/>
            <person name="Venkateswaran K."/>
        </authorList>
    </citation>
    <scope>NUCLEOTIDE SEQUENCE [LARGE SCALE GENOMIC DNA]</scope>
    <source>
        <strain evidence="3">1PO1SC</strain>
    </source>
</reference>
<dbReference type="InterPro" id="IPR032599">
    <property type="entry name" value="YcdB/YcdC_rep_domain"/>
</dbReference>
<comment type="caution">
    <text evidence="2">The sequence shown here is derived from an EMBL/GenBank/DDBJ whole genome shotgun (WGS) entry which is preliminary data.</text>
</comment>
<gene>
    <name evidence="2" type="ORF">CWS20_18460</name>
</gene>
<organism evidence="2 3">
    <name type="scientific">Cytobacillus horneckiae</name>
    <dbReference type="NCBI Taxonomy" id="549687"/>
    <lineage>
        <taxon>Bacteria</taxon>
        <taxon>Bacillati</taxon>
        <taxon>Bacillota</taxon>
        <taxon>Bacilli</taxon>
        <taxon>Bacillales</taxon>
        <taxon>Bacillaceae</taxon>
        <taxon>Cytobacillus</taxon>
    </lineage>
</organism>
<dbReference type="AlphaFoldDB" id="A0A2N0ZD96"/>
<dbReference type="Proteomes" id="UP000233343">
    <property type="component" value="Unassembled WGS sequence"/>
</dbReference>
<evidence type="ECO:0000259" key="1">
    <source>
        <dbReference type="Pfam" id="PF16244"/>
    </source>
</evidence>
<evidence type="ECO:0000313" key="3">
    <source>
        <dbReference type="Proteomes" id="UP000233343"/>
    </source>
</evidence>
<protein>
    <recommendedName>
        <fullName evidence="1">YcdB/YcdC repeated domain-containing protein</fullName>
    </recommendedName>
</protein>
<feature type="domain" description="YcdB/YcdC repeated" evidence="1">
    <location>
        <begin position="284"/>
        <end position="388"/>
    </location>
</feature>
<name>A0A2N0ZD96_9BACI</name>
<evidence type="ECO:0000313" key="2">
    <source>
        <dbReference type="EMBL" id="PKG27482.1"/>
    </source>
</evidence>
<keyword evidence="3" id="KW-1185">Reference proteome</keyword>
<dbReference type="RefSeq" id="WP_066190269.1">
    <property type="nucleotide sequence ID" value="NZ_JARMMB010000011.1"/>
</dbReference>
<dbReference type="EMBL" id="PISD01000042">
    <property type="protein sequence ID" value="PKG27482.1"/>
    <property type="molecule type" value="Genomic_DNA"/>
</dbReference>
<accession>A0A2N0ZD96</accession>
<dbReference type="Pfam" id="PF16244">
    <property type="entry name" value="DUF4901"/>
    <property type="match status" value="1"/>
</dbReference>
<proteinExistence type="predicted"/>
<sequence>MNDLIIEQLKSYFKGIDPAELKIEQMEYEENVYDILFEEWGESVGSVRFDELGIAEFFIYTDEIDTLPGKASKFDMIMQAEGFIDRFYNKEFKNGLYLSAYIDLGEYHIVLYNRKDERLDKELPDSGISFTMLSNGLISAVEREKLGYDIHYPDQSITSNQAKEIYYNQLQLEPVIAKYAKDTYLYGDNCYHYVYELEDHIIEVDTAGNIHTTEVLGIGRSIIDKLPNVTNYTDIYTLAGLTEEHMKVAEVKKGNQRMEVWSRLPKESLRVSDEDLTDDELDIPEAIKLVFYNDGRLIKLMGQEYHQSDDVISYEEALNRAISLLAAISIQPLNHFRLQKNLQLPALGEDDGAAEVDSYFFTFIRYERGVRVTDATVTVEVDATGIVKHADADPEVLNDFSNIDLHEEVSLSEARKMIKEALFMDLSWVKDHHAQRYTLSYLPSYPMTTGHIKMIHTKTGEPWVIDTSCMDQY</sequence>